<dbReference type="Pfam" id="PF25816">
    <property type="entry name" value="RamC_N"/>
    <property type="match status" value="1"/>
</dbReference>
<comment type="caution">
    <text evidence="10">The sequence shown here is derived from an EMBL/GenBank/DDBJ whole genome shotgun (WGS) entry which is preliminary data.</text>
</comment>
<evidence type="ECO:0000256" key="3">
    <source>
        <dbReference type="ARBA" id="ARBA00022679"/>
    </source>
</evidence>
<comment type="catalytic activity">
    <reaction evidence="7">
        <text>L-threonyl-[protein] + ATP = O-phospho-L-threonyl-[protein] + ADP + H(+)</text>
        <dbReference type="Rhea" id="RHEA:46608"/>
        <dbReference type="Rhea" id="RHEA-COMP:11060"/>
        <dbReference type="Rhea" id="RHEA-COMP:11605"/>
        <dbReference type="ChEBI" id="CHEBI:15378"/>
        <dbReference type="ChEBI" id="CHEBI:30013"/>
        <dbReference type="ChEBI" id="CHEBI:30616"/>
        <dbReference type="ChEBI" id="CHEBI:61977"/>
        <dbReference type="ChEBI" id="CHEBI:456216"/>
        <dbReference type="EC" id="2.7.11.1"/>
    </reaction>
</comment>
<evidence type="ECO:0000256" key="2">
    <source>
        <dbReference type="ARBA" id="ARBA00022527"/>
    </source>
</evidence>
<comment type="catalytic activity">
    <reaction evidence="8">
        <text>L-seryl-[protein] + ATP = O-phospho-L-seryl-[protein] + ADP + H(+)</text>
        <dbReference type="Rhea" id="RHEA:17989"/>
        <dbReference type="Rhea" id="RHEA-COMP:9863"/>
        <dbReference type="Rhea" id="RHEA-COMP:11604"/>
        <dbReference type="ChEBI" id="CHEBI:15378"/>
        <dbReference type="ChEBI" id="CHEBI:29999"/>
        <dbReference type="ChEBI" id="CHEBI:30616"/>
        <dbReference type="ChEBI" id="CHEBI:83421"/>
        <dbReference type="ChEBI" id="CHEBI:456216"/>
        <dbReference type="EC" id="2.7.11.1"/>
    </reaction>
</comment>
<dbReference type="RefSeq" id="WP_113613714.1">
    <property type="nucleotide sequence ID" value="NZ_QFFJ01000001.1"/>
</dbReference>
<accession>A0A365XZM2</accession>
<dbReference type="SUPFAM" id="SSF56112">
    <property type="entry name" value="Protein kinase-like (PK-like)"/>
    <property type="match status" value="1"/>
</dbReference>
<gene>
    <name evidence="10" type="ORF">DF182_00390</name>
</gene>
<dbReference type="InterPro" id="IPR011009">
    <property type="entry name" value="Kinase-like_dom_sf"/>
</dbReference>
<dbReference type="EMBL" id="QFFJ01000001">
    <property type="protein sequence ID" value="RBL91114.1"/>
    <property type="molecule type" value="Genomic_DNA"/>
</dbReference>
<name>A0A365XZM2_9BACT</name>
<keyword evidence="6" id="KW-0067">ATP-binding</keyword>
<dbReference type="PANTHER" id="PTHR24363:SF0">
    <property type="entry name" value="SERINE_THREONINE KINASE LIKE DOMAIN CONTAINING 1"/>
    <property type="match status" value="1"/>
</dbReference>
<dbReference type="OrthoDB" id="9813021at2"/>
<evidence type="ECO:0000256" key="6">
    <source>
        <dbReference type="ARBA" id="ARBA00022840"/>
    </source>
</evidence>
<proteinExistence type="predicted"/>
<dbReference type="Proteomes" id="UP000253410">
    <property type="component" value="Unassembled WGS sequence"/>
</dbReference>
<evidence type="ECO:0000313" key="10">
    <source>
        <dbReference type="EMBL" id="RBL91114.1"/>
    </source>
</evidence>
<protein>
    <recommendedName>
        <fullName evidence="1">non-specific serine/threonine protein kinase</fullName>
        <ecNumber evidence="1">2.7.11.1</ecNumber>
    </recommendedName>
</protein>
<reference evidence="10 11" key="1">
    <citation type="submission" date="2018-05" db="EMBL/GenBank/DDBJ databases">
        <title>Chitinophaga sp. K3CV102501T nov., isolated from isolated from a monsoon evergreen broad-leaved forest soil.</title>
        <authorList>
            <person name="Lv Y."/>
        </authorList>
    </citation>
    <scope>NUCLEOTIDE SEQUENCE [LARGE SCALE GENOMIC DNA]</scope>
    <source>
        <strain evidence="10 11">GDMCC 1.1325</strain>
    </source>
</reference>
<evidence type="ECO:0000256" key="5">
    <source>
        <dbReference type="ARBA" id="ARBA00022777"/>
    </source>
</evidence>
<evidence type="ECO:0000313" key="11">
    <source>
        <dbReference type="Proteomes" id="UP000253410"/>
    </source>
</evidence>
<dbReference type="PROSITE" id="PS50011">
    <property type="entry name" value="PROTEIN_KINASE_DOM"/>
    <property type="match status" value="1"/>
</dbReference>
<dbReference type="InterPro" id="IPR000719">
    <property type="entry name" value="Prot_kinase_dom"/>
</dbReference>
<dbReference type="EC" id="2.7.11.1" evidence="1"/>
<dbReference type="InterPro" id="IPR057929">
    <property type="entry name" value="RamC_N"/>
</dbReference>
<dbReference type="PANTHER" id="PTHR24363">
    <property type="entry name" value="SERINE/THREONINE PROTEIN KINASE"/>
    <property type="match status" value="1"/>
</dbReference>
<dbReference type="GO" id="GO:0005524">
    <property type="term" value="F:ATP binding"/>
    <property type="evidence" value="ECO:0007669"/>
    <property type="project" value="UniProtKB-KW"/>
</dbReference>
<dbReference type="GO" id="GO:0004674">
    <property type="term" value="F:protein serine/threonine kinase activity"/>
    <property type="evidence" value="ECO:0007669"/>
    <property type="project" value="UniProtKB-KW"/>
</dbReference>
<evidence type="ECO:0000256" key="7">
    <source>
        <dbReference type="ARBA" id="ARBA00047899"/>
    </source>
</evidence>
<dbReference type="Gene3D" id="1.10.510.10">
    <property type="entry name" value="Transferase(Phosphotransferase) domain 1"/>
    <property type="match status" value="1"/>
</dbReference>
<evidence type="ECO:0000256" key="1">
    <source>
        <dbReference type="ARBA" id="ARBA00012513"/>
    </source>
</evidence>
<keyword evidence="3" id="KW-0808">Transferase</keyword>
<dbReference type="AlphaFoldDB" id="A0A365XZM2"/>
<dbReference type="SMART" id="SM00220">
    <property type="entry name" value="S_TKc"/>
    <property type="match status" value="1"/>
</dbReference>
<organism evidence="10 11">
    <name type="scientific">Chitinophaga flava</name>
    <dbReference type="NCBI Taxonomy" id="2259036"/>
    <lineage>
        <taxon>Bacteria</taxon>
        <taxon>Pseudomonadati</taxon>
        <taxon>Bacteroidota</taxon>
        <taxon>Chitinophagia</taxon>
        <taxon>Chitinophagales</taxon>
        <taxon>Chitinophagaceae</taxon>
        <taxon>Chitinophaga</taxon>
    </lineage>
</organism>
<keyword evidence="2" id="KW-0723">Serine/threonine-protein kinase</keyword>
<evidence type="ECO:0000259" key="9">
    <source>
        <dbReference type="PROSITE" id="PS50011"/>
    </source>
</evidence>
<keyword evidence="4" id="KW-0547">Nucleotide-binding</keyword>
<evidence type="ECO:0000256" key="8">
    <source>
        <dbReference type="ARBA" id="ARBA00048679"/>
    </source>
</evidence>
<keyword evidence="5" id="KW-0418">Kinase</keyword>
<keyword evidence="11" id="KW-1185">Reference proteome</keyword>
<dbReference type="Pfam" id="PF00069">
    <property type="entry name" value="Pkinase"/>
    <property type="match status" value="1"/>
</dbReference>
<sequence length="460" mass="53311">MINELKETHNQNVDQQNGFHHLLDEMSIPYQESGHYLEVGTLPTTNGWALVLSVDIQQVAALIKKVCSVLYEAGTPFRVIKDQKIAARKNDFWFGVSEVGKIIIIYTVEEKKTKELIPQLNIITKGFYGPMVNDAIRLGEVIYVTFTTYTEQQDTAGNMIKVENIVVPDYKKIPFRIDRKYQYWKKKKLLKRRYVPLIMLSRSPKGDLLKSVDLKGLKFNWCFIKEGKCHVFVDNHGRYIKDRLQWQAKVLQELSGHVPVPKFIDYFEQGEESYLVMEFLEGVDLYTKIEGIYLNRKWDELSDESHHQLIRYYLDALGIIEKIHTLGYVHRDATPSNFMILNSGEMYTIDLELSYNLHRNEPTPPFTLGVFGYASPEQIKVQIPTVKEDVYTMGALLLHVITGRHPNLVISPDSEVAVAEIEKYLQVGALLELILRCFDTDPDKRPELEEIRHTIEEIFH</sequence>
<evidence type="ECO:0000256" key="4">
    <source>
        <dbReference type="ARBA" id="ARBA00022741"/>
    </source>
</evidence>
<feature type="domain" description="Protein kinase" evidence="9">
    <location>
        <begin position="194"/>
        <end position="460"/>
    </location>
</feature>